<accession>A0A0U2WLH8</accession>
<dbReference type="Gene3D" id="1.10.780.10">
    <property type="entry name" value="Hydroxylamine Oxidoreductase, Chain A, domain 1"/>
    <property type="match status" value="1"/>
</dbReference>
<gene>
    <name evidence="2" type="ORF">EYM_04605</name>
</gene>
<sequence length="640" mass="72798">MRRFSALLAVLLSAALLVSASGLATPEKLQQLEASGKVSPQTQACLACHMKVTPGIVMDWLNSDHATHTPPQVQEIYDAIQAGPQPIAEKFKNYPYVVGCYECHGMFKEQDRVDVVNHFGFKIVSIVTLKDCSQCHPKEAKEISWTWHGFGALNTNLSPWYKKIVAYAKEHGETEEMLPPVFTKLHKDLITWDWYKEYAKALFNYLNGKPVDEKWLNYIKTFGTVYDYDFKRIISPLYPASGGLATKVGERVGYEPEIGAMCGVGKWKFQTKIKNIMEHPMYKNAYTYHACYECHGTLVVPYKMETTVIKGFPVTRMVYWGWPSNGAGRVDPDGSIGTCTACHPRHSFSVAQAREPWTCGQCHIGYDHPHIEIYEESKHGNIFDANKEKWNMEALPWKLGTDFNAPTCATCHMSTIASPDGKTILVKGTHDLRARLVWDQMHFFGYPKADYPDNVQLAVMMGVKVLTGENIEKAVSGDFKVIPGPKAGELAFPRVATIQFSGELAKKRAAMEQVCELCHSTQWTKNFFMTADQNIIDYDIVAHYAFNLLKKAWAEGIHDPSNKLDEFMEVMWYYIWHHQGRRWRNGAFMMGPDFAHWFGIVDTVMEALNKMISYYEMAKNVKQLQAEVQQLKQQIQTLAK</sequence>
<dbReference type="Gene3D" id="1.20.850.10">
    <property type="entry name" value="Hydroxylamine Oxidoreductase, Chain A, domain 2"/>
    <property type="match status" value="1"/>
</dbReference>
<dbReference type="SUPFAM" id="SSF48695">
    <property type="entry name" value="Multiheme cytochromes"/>
    <property type="match status" value="1"/>
</dbReference>
<dbReference type="AlphaFoldDB" id="A0A0U2WLH8"/>
<dbReference type="RefSeq" id="WP_075049862.1">
    <property type="nucleotide sequence ID" value="NZ_CP006867.1"/>
</dbReference>
<evidence type="ECO:0000313" key="3">
    <source>
        <dbReference type="Proteomes" id="UP000060778"/>
    </source>
</evidence>
<dbReference type="EMBL" id="CP006867">
    <property type="protein sequence ID" value="ALU11777.1"/>
    <property type="molecule type" value="Genomic_DNA"/>
</dbReference>
<dbReference type="Pfam" id="PF13447">
    <property type="entry name" value="Multi-haem_cyto"/>
    <property type="match status" value="1"/>
</dbReference>
<dbReference type="STRING" id="940295.EYM_04605"/>
<keyword evidence="3" id="KW-1185">Reference proteome</keyword>
<evidence type="ECO:0000313" key="2">
    <source>
        <dbReference type="EMBL" id="ALU11777.1"/>
    </source>
</evidence>
<dbReference type="PANTHER" id="PTHR35038">
    <property type="entry name" value="DISSIMILATORY SULFITE REDUCTASE SIRA"/>
    <property type="match status" value="1"/>
</dbReference>
<evidence type="ECO:0000256" key="1">
    <source>
        <dbReference type="ARBA" id="ARBA00022729"/>
    </source>
</evidence>
<name>A0A0U2WLH8_9CREN</name>
<dbReference type="Proteomes" id="UP000060778">
    <property type="component" value="Chromosome"/>
</dbReference>
<keyword evidence="1" id="KW-0732">Signal</keyword>
<dbReference type="PATRIC" id="fig|940295.4.peg.880"/>
<dbReference type="GeneID" id="30680311"/>
<dbReference type="InterPro" id="IPR051829">
    <property type="entry name" value="Multiheme_Cytochr_ET"/>
</dbReference>
<dbReference type="KEGG" id="iis:EYM_04605"/>
<organism evidence="2 3">
    <name type="scientific">Ignicoccus islandicus DSM 13165</name>
    <dbReference type="NCBI Taxonomy" id="940295"/>
    <lineage>
        <taxon>Archaea</taxon>
        <taxon>Thermoproteota</taxon>
        <taxon>Thermoprotei</taxon>
        <taxon>Desulfurococcales</taxon>
        <taxon>Desulfurococcaceae</taxon>
        <taxon>Ignicoccus</taxon>
    </lineage>
</organism>
<proteinExistence type="predicted"/>
<dbReference type="OrthoDB" id="140732at2157"/>
<protein>
    <submittedName>
        <fullName evidence="2">Uncharacterized protein</fullName>
    </submittedName>
</protein>
<reference evidence="2 3" key="1">
    <citation type="submission" date="2013-11" db="EMBL/GenBank/DDBJ databases">
        <title>Comparative genomics of Ignicoccus.</title>
        <authorList>
            <person name="Podar M."/>
        </authorList>
    </citation>
    <scope>NUCLEOTIDE SEQUENCE [LARGE SCALE GENOMIC DNA]</scope>
    <source>
        <strain evidence="2 3">DSM 13165</strain>
    </source>
</reference>
<dbReference type="InterPro" id="IPR036280">
    <property type="entry name" value="Multihaem_cyt_sf"/>
</dbReference>